<name>A0ABY6FFT6_9PSED</name>
<evidence type="ECO:0000313" key="7">
    <source>
        <dbReference type="EMBL" id="UXZ96483.1"/>
    </source>
</evidence>
<dbReference type="NCBIfam" id="NF006671">
    <property type="entry name" value="PRK09219.1"/>
    <property type="match status" value="1"/>
</dbReference>
<keyword evidence="1 5" id="KW-0963">Cytoplasm</keyword>
<comment type="function">
    <text evidence="5">Converts the preformed base xanthine, a product of nucleic acid breakdown, to xanthosine 5'-monophosphate (XMP), so it can be reused for RNA or DNA synthesis.</text>
</comment>
<comment type="subcellular location">
    <subcellularLocation>
        <location evidence="5">Cytoplasm</location>
    </subcellularLocation>
</comment>
<gene>
    <name evidence="5" type="primary">xpt</name>
    <name evidence="7" type="ORF">K3169_00750</name>
</gene>
<feature type="binding site" evidence="5">
    <location>
        <position position="156"/>
    </location>
    <ligand>
        <name>xanthine</name>
        <dbReference type="ChEBI" id="CHEBI:17712"/>
    </ligand>
</feature>
<dbReference type="Proteomes" id="UP001063228">
    <property type="component" value="Chromosome"/>
</dbReference>
<dbReference type="SUPFAM" id="SSF53271">
    <property type="entry name" value="PRTase-like"/>
    <property type="match status" value="1"/>
</dbReference>
<feature type="binding site" evidence="5">
    <location>
        <position position="20"/>
    </location>
    <ligand>
        <name>xanthine</name>
        <dbReference type="ChEBI" id="CHEBI:17712"/>
    </ligand>
</feature>
<dbReference type="InterPro" id="IPR010079">
    <property type="entry name" value="Xanthine_PRibTrfase"/>
</dbReference>
<evidence type="ECO:0000256" key="3">
    <source>
        <dbReference type="ARBA" id="ARBA00022679"/>
    </source>
</evidence>
<dbReference type="InterPro" id="IPR029057">
    <property type="entry name" value="PRTase-like"/>
</dbReference>
<comment type="similarity">
    <text evidence="5">Belongs to the purine/pyrimidine phosphoribosyltransferase family. Xpt subfamily.</text>
</comment>
<evidence type="ECO:0000256" key="1">
    <source>
        <dbReference type="ARBA" id="ARBA00022490"/>
    </source>
</evidence>
<dbReference type="CDD" id="cd06223">
    <property type="entry name" value="PRTases_typeI"/>
    <property type="match status" value="1"/>
</dbReference>
<dbReference type="InterPro" id="IPR050118">
    <property type="entry name" value="Pur/Pyrimidine_PRTase"/>
</dbReference>
<dbReference type="PANTHER" id="PTHR43864">
    <property type="entry name" value="HYPOXANTHINE/GUANINE PHOSPHORIBOSYLTRANSFERASE"/>
    <property type="match status" value="1"/>
</dbReference>
<evidence type="ECO:0000256" key="2">
    <source>
        <dbReference type="ARBA" id="ARBA00022676"/>
    </source>
</evidence>
<sequence>MEALHQKIRAEGIVLSDQVLKVDAFLNHQIDPVLMQQIGDEFAALFADSGVTKIVTIEASGIAPAVMTGLKLGVPVIFARKHQSLTLTENLLLATVYSFTKQTESTVAISPRHLNSSDNVLIIDDFLANGKASQALISIIKQAGATVAGLGIVIEKSFQGGRAELDAQGYRVESLARVKSLADGVVTFVNE</sequence>
<dbReference type="NCBIfam" id="TIGR01744">
    <property type="entry name" value="XPRTase"/>
    <property type="match status" value="1"/>
</dbReference>
<accession>A0ABY6FFT6</accession>
<dbReference type="EC" id="2.4.2.22" evidence="5 6"/>
<dbReference type="HAMAP" id="MF_01184">
    <property type="entry name" value="XPRTase"/>
    <property type="match status" value="1"/>
</dbReference>
<keyword evidence="8" id="KW-1185">Reference proteome</keyword>
<protein>
    <recommendedName>
        <fullName evidence="5 6">Xanthine phosphoribosyltransferase</fullName>
        <shortName evidence="5">XPRTase</shortName>
        <ecNumber evidence="5 6">2.4.2.22</ecNumber>
    </recommendedName>
</protein>
<reference evidence="7" key="1">
    <citation type="submission" date="2021-08" db="EMBL/GenBank/DDBJ databases">
        <title>Complete genome sequence of Pseudomonas phytophila.</title>
        <authorList>
            <person name="Weir B.S."/>
            <person name="Templeton M.D."/>
            <person name="Arshed S."/>
            <person name="Andersen M.T."/>
            <person name="Jayaraman J."/>
        </authorList>
    </citation>
    <scope>NUCLEOTIDE SEQUENCE</scope>
    <source>
        <strain evidence="7">ICMP 23753</strain>
    </source>
</reference>
<keyword evidence="2 5" id="KW-0328">Glycosyltransferase</keyword>
<evidence type="ECO:0000256" key="5">
    <source>
        <dbReference type="HAMAP-Rule" id="MF_01184"/>
    </source>
</evidence>
<dbReference type="InterPro" id="IPR000836">
    <property type="entry name" value="PRTase_dom"/>
</dbReference>
<proteinExistence type="inferred from homology"/>
<dbReference type="Gene3D" id="3.40.50.2020">
    <property type="match status" value="1"/>
</dbReference>
<dbReference type="GO" id="GO:0000310">
    <property type="term" value="F:xanthine phosphoribosyltransferase activity"/>
    <property type="evidence" value="ECO:0007669"/>
    <property type="project" value="UniProtKB-EC"/>
</dbReference>
<evidence type="ECO:0000256" key="6">
    <source>
        <dbReference type="NCBIfam" id="TIGR01744"/>
    </source>
</evidence>
<dbReference type="EMBL" id="CP081201">
    <property type="protein sequence ID" value="UXZ96483.1"/>
    <property type="molecule type" value="Genomic_DNA"/>
</dbReference>
<dbReference type="PANTHER" id="PTHR43864:SF1">
    <property type="entry name" value="XANTHINE PHOSPHORIBOSYLTRANSFERASE"/>
    <property type="match status" value="1"/>
</dbReference>
<comment type="catalytic activity">
    <reaction evidence="5">
        <text>XMP + diphosphate = xanthine + 5-phospho-alpha-D-ribose 1-diphosphate</text>
        <dbReference type="Rhea" id="RHEA:10800"/>
        <dbReference type="ChEBI" id="CHEBI:17712"/>
        <dbReference type="ChEBI" id="CHEBI:33019"/>
        <dbReference type="ChEBI" id="CHEBI:57464"/>
        <dbReference type="ChEBI" id="CHEBI:58017"/>
        <dbReference type="EC" id="2.4.2.22"/>
    </reaction>
</comment>
<keyword evidence="3 5" id="KW-0808">Transferase</keyword>
<keyword evidence="4 5" id="KW-0660">Purine salvage</keyword>
<dbReference type="RefSeq" id="WP_122806907.1">
    <property type="nucleotide sequence ID" value="NZ_CP081201.1"/>
</dbReference>
<evidence type="ECO:0000313" key="8">
    <source>
        <dbReference type="Proteomes" id="UP001063228"/>
    </source>
</evidence>
<evidence type="ECO:0000256" key="4">
    <source>
        <dbReference type="ARBA" id="ARBA00022726"/>
    </source>
</evidence>
<feature type="binding site" evidence="5">
    <location>
        <begin position="128"/>
        <end position="132"/>
    </location>
    <ligand>
        <name>5-phospho-alpha-D-ribose 1-diphosphate</name>
        <dbReference type="ChEBI" id="CHEBI:58017"/>
    </ligand>
</feature>
<organism evidence="7 8">
    <name type="scientific">Pseudomonas phytophila</name>
    <dbReference type="NCBI Taxonomy" id="2867264"/>
    <lineage>
        <taxon>Bacteria</taxon>
        <taxon>Pseudomonadati</taxon>
        <taxon>Pseudomonadota</taxon>
        <taxon>Gammaproteobacteria</taxon>
        <taxon>Pseudomonadales</taxon>
        <taxon>Pseudomonadaceae</taxon>
        <taxon>Pseudomonas</taxon>
    </lineage>
</organism>
<comment type="pathway">
    <text evidence="5">Purine metabolism; XMP biosynthesis via salvage pathway; XMP from xanthine: step 1/1.</text>
</comment>
<comment type="subunit">
    <text evidence="5">Homodimer.</text>
</comment>
<feature type="binding site" evidence="5">
    <location>
        <position position="27"/>
    </location>
    <ligand>
        <name>xanthine</name>
        <dbReference type="ChEBI" id="CHEBI:17712"/>
    </ligand>
</feature>